<dbReference type="InterPro" id="IPR052894">
    <property type="entry name" value="AsmA-related"/>
</dbReference>
<proteinExistence type="predicted"/>
<dbReference type="GO" id="GO:0005886">
    <property type="term" value="C:plasma membrane"/>
    <property type="evidence" value="ECO:0007669"/>
    <property type="project" value="TreeGrafter"/>
</dbReference>
<keyword evidence="1" id="KW-0812">Transmembrane</keyword>
<dbReference type="GO" id="GO:0090313">
    <property type="term" value="P:regulation of protein targeting to membrane"/>
    <property type="evidence" value="ECO:0007669"/>
    <property type="project" value="TreeGrafter"/>
</dbReference>
<keyword evidence="1" id="KW-0472">Membrane</keyword>
<dbReference type="EMBL" id="CP013020">
    <property type="protein sequence ID" value="ALK86273.1"/>
    <property type="molecule type" value="Genomic_DNA"/>
</dbReference>
<evidence type="ECO:0000313" key="2">
    <source>
        <dbReference type="EMBL" id="ALK86273.1"/>
    </source>
</evidence>
<protein>
    <submittedName>
        <fullName evidence="2">Outer membrane assembly protein</fullName>
    </submittedName>
</protein>
<dbReference type="Proteomes" id="UP000061587">
    <property type="component" value="Chromosome"/>
</dbReference>
<keyword evidence="1" id="KW-1133">Transmembrane helix</keyword>
<sequence>MMAWVFSLILHNMERRIRKLIRVSAITVGALLLTGFVVVAFVINYVFTPDKLTPIVLNVANRSLDADLKVESVELTFFSTFPQFGLKVDEGFLVSKVLNDSLPQKTDSLLAFKECVLIVNPLDYFLKNKISVYNLSLKNVAVYAYRNKTGKANWEIVKTSSDTLAVEKDTISQNKFDSEIDIRQVELEHANLIFDDRNTEVYSRIDDVDLRLKLALTKGISSLGVEFENKNILFWQQGELLINKVAASLQTDIEIDRSTALWTLKNTGLTINGIRLDVNGELKRDTVTKMVGVNLKYGLHAPSMETVMNMIPEAYVKRGQISAKGEVKVDGTLEGNYGNKQLPAVSLNIKINDASARYEGLPYGIDNFTADFESYIDLMRRNPSFLNLKILHFEGAHTKILADAKVEDLLVDPLITLHTESTVDLDALAKTFPLQENVTIRGKLDVGLNLKCRLSSLKKQDIGRIRLGGRLALKDFELKDTAKDFNFLGNADLKFSDSETLQAELDIREIILNSRKFASEIDRMKAKVVSTNPQDTTKIVTLQCELEMNKLRANIGDSLKIYSGKTAGTGELAPKEQNSAMPMISFSMRTDSLFFNANETRLALGVAGIKAKLEKKNDSLWIPRGIVGFDRLLVHTPEFGLPLRVRKTAVTVDGPKITLRNASLKIGHSDMVATGEVMGLYRAMTKNETLKARLAISSEMIDCNQLINSFSLSEDSVSVAVTDTVSPTEMKLFVLPGNLDFELQTDLKKVVFGKVEFEDVCGKVDLKNRTLYLRNLEMRALDADMKAVMVYRADSVRGGYTGFDFKIRDINIAKLVDFIPSMDTIVPMLRSFEGRVQFDVAAEARLDSNMNIRIPTLRSAMYIKGDSLVLMDGETFAEISKMLMFKNKKKNVFDSISVNVVVNDGSVLVYPFQVSIDRYKAAIGGEQGLDMNFKYHISILKSPLPFKAGVNISGNLDKMKIRVGKAKYKDDVTPAAIHKVDSTRMDLGRRIVERFHRIVGVR</sequence>
<gene>
    <name evidence="2" type="ORF">BvMPK_3713</name>
</gene>
<feature type="transmembrane region" description="Helical" evidence="1">
    <location>
        <begin position="20"/>
        <end position="47"/>
    </location>
</feature>
<organism evidence="2 3">
    <name type="scientific">Phocaeicola vulgatus</name>
    <name type="common">Bacteroides vulgatus</name>
    <dbReference type="NCBI Taxonomy" id="821"/>
    <lineage>
        <taxon>Bacteria</taxon>
        <taxon>Pseudomonadati</taxon>
        <taxon>Bacteroidota</taxon>
        <taxon>Bacteroidia</taxon>
        <taxon>Bacteroidales</taxon>
        <taxon>Bacteroidaceae</taxon>
        <taxon>Phocaeicola</taxon>
    </lineage>
</organism>
<evidence type="ECO:0000256" key="1">
    <source>
        <dbReference type="SAM" id="Phobius"/>
    </source>
</evidence>
<accession>A0A0P0M577</accession>
<dbReference type="AlphaFoldDB" id="A0A0P0M577"/>
<dbReference type="PANTHER" id="PTHR30441">
    <property type="entry name" value="DUF748 DOMAIN-CONTAINING PROTEIN"/>
    <property type="match status" value="1"/>
</dbReference>
<dbReference type="PANTHER" id="PTHR30441:SF4">
    <property type="entry name" value="PROTEIN ASMA"/>
    <property type="match status" value="1"/>
</dbReference>
<reference evidence="3" key="1">
    <citation type="submission" date="2015-10" db="EMBL/GenBank/DDBJ databases">
        <title>Extensive mobilome-driven genome diversification in gut-associated Bacteroides vulgatus mpk.</title>
        <authorList>
            <person name="Beier S."/>
            <person name="Lange A."/>
            <person name="Huson D.H."/>
            <person name="Frick J.-S."/>
            <person name="Autenrieth I.B."/>
        </authorList>
    </citation>
    <scope>NUCLEOTIDE SEQUENCE [LARGE SCALE GENOMIC DNA]</scope>
    <source>
        <strain evidence="3">mpk</strain>
    </source>
</reference>
<evidence type="ECO:0000313" key="3">
    <source>
        <dbReference type="Proteomes" id="UP000061587"/>
    </source>
</evidence>
<reference evidence="2 3" key="2">
    <citation type="journal article" date="2016" name="Genome Biol. Evol.">
        <title>Extensive mobilome-driven genome diversification in mouse gut-associated Bacteroides vulgatus mpk.</title>
        <authorList>
            <person name="Lange A."/>
            <person name="Beier S."/>
            <person name="Steimle A."/>
            <person name="Autenrieth I.B."/>
            <person name="Huson D.H."/>
            <person name="Frick J.S."/>
        </authorList>
    </citation>
    <scope>NUCLEOTIDE SEQUENCE [LARGE SCALE GENOMIC DNA]</scope>
    <source>
        <strain evidence="3">mpk</strain>
    </source>
</reference>
<name>A0A0P0M577_PHOVU</name>
<dbReference type="PATRIC" id="fig|821.40.peg.4459"/>